<name>A0ABV2BYE5_9GAMM</name>
<dbReference type="NCBIfam" id="TIGR03757">
    <property type="entry name" value="conj_TIGR03757"/>
    <property type="match status" value="1"/>
</dbReference>
<sequence>MKIYLIILLIFSKNLLAVEPDKMIVVVNDEQKSQLTGVVDVSNYLNKKNADFKIYSLDDVNNFERKQSEGLPADEEKAKEIIKKKYDKLGEKNLQQMIMKAYAAKILTLRFQLEKYPAIIFDDSVVVYGEFNLNNALNAYLEMEENQ</sequence>
<dbReference type="Proteomes" id="UP001548189">
    <property type="component" value="Unassembled WGS sequence"/>
</dbReference>
<accession>A0ABV2BYE5</accession>
<evidence type="ECO:0000313" key="1">
    <source>
        <dbReference type="EMBL" id="MET1256953.1"/>
    </source>
</evidence>
<gene>
    <name evidence="1" type="ORF">ABVT43_17555</name>
</gene>
<protein>
    <submittedName>
        <fullName evidence="1">TIGR03757 family integrating conjugative element protein</fullName>
    </submittedName>
</protein>
<comment type="caution">
    <text evidence="1">The sequence shown here is derived from an EMBL/GenBank/DDBJ whole genome shotgun (WGS) entry which is preliminary data.</text>
</comment>
<reference evidence="1 2" key="1">
    <citation type="submission" date="2024-06" db="EMBL/GenBank/DDBJ databases">
        <authorList>
            <person name="Li F."/>
        </authorList>
    </citation>
    <scope>NUCLEOTIDE SEQUENCE [LARGE SCALE GENOMIC DNA]</scope>
    <source>
        <strain evidence="1 2">GXAS 311</strain>
    </source>
</reference>
<dbReference type="Pfam" id="PF07511">
    <property type="entry name" value="DUF1525"/>
    <property type="match status" value="1"/>
</dbReference>
<organism evidence="1 2">
    <name type="scientific">Aliikangiella maris</name>
    <dbReference type="NCBI Taxonomy" id="3162458"/>
    <lineage>
        <taxon>Bacteria</taxon>
        <taxon>Pseudomonadati</taxon>
        <taxon>Pseudomonadota</taxon>
        <taxon>Gammaproteobacteria</taxon>
        <taxon>Oceanospirillales</taxon>
        <taxon>Pleioneaceae</taxon>
        <taxon>Aliikangiella</taxon>
    </lineage>
</organism>
<evidence type="ECO:0000313" key="2">
    <source>
        <dbReference type="Proteomes" id="UP001548189"/>
    </source>
</evidence>
<dbReference type="EMBL" id="JBEVCJ010000031">
    <property type="protein sequence ID" value="MET1256953.1"/>
    <property type="molecule type" value="Genomic_DNA"/>
</dbReference>
<proteinExistence type="predicted"/>
<keyword evidence="2" id="KW-1185">Reference proteome</keyword>
<dbReference type="InterPro" id="IPR011090">
    <property type="entry name" value="Integr_conj_element_PFL4709"/>
</dbReference>